<proteinExistence type="predicted"/>
<dbReference type="Pfam" id="PF07804">
    <property type="entry name" value="HipA_C"/>
    <property type="match status" value="1"/>
</dbReference>
<evidence type="ECO:0000259" key="3">
    <source>
        <dbReference type="Pfam" id="PF07804"/>
    </source>
</evidence>
<organism evidence="4 5">
    <name type="scientific">Agaribacillus aureus</name>
    <dbReference type="NCBI Taxonomy" id="3051825"/>
    <lineage>
        <taxon>Bacteria</taxon>
        <taxon>Pseudomonadati</taxon>
        <taxon>Bacteroidota</taxon>
        <taxon>Cytophagia</taxon>
        <taxon>Cytophagales</taxon>
        <taxon>Splendidivirgaceae</taxon>
        <taxon>Agaribacillus</taxon>
    </lineage>
</organism>
<evidence type="ECO:0000256" key="1">
    <source>
        <dbReference type="ARBA" id="ARBA00022679"/>
    </source>
</evidence>
<reference evidence="4" key="1">
    <citation type="submission" date="2023-06" db="EMBL/GenBank/DDBJ databases">
        <title>Genomic of Agaribacillus aureum.</title>
        <authorList>
            <person name="Wang G."/>
        </authorList>
    </citation>
    <scope>NUCLEOTIDE SEQUENCE</scope>
    <source>
        <strain evidence="4">BMA12</strain>
    </source>
</reference>
<comment type="caution">
    <text evidence="4">The sequence shown here is derived from an EMBL/GenBank/DDBJ whole genome shotgun (WGS) entry which is preliminary data.</text>
</comment>
<accession>A0ABT8LGL0</accession>
<protein>
    <submittedName>
        <fullName evidence="4">HipA domain-containing protein</fullName>
    </submittedName>
</protein>
<name>A0ABT8LGL0_9BACT</name>
<dbReference type="EMBL" id="JAUJEB010000012">
    <property type="protein sequence ID" value="MDN5216942.1"/>
    <property type="molecule type" value="Genomic_DNA"/>
</dbReference>
<gene>
    <name evidence="4" type="ORF">QQ020_33030</name>
</gene>
<keyword evidence="1" id="KW-0808">Transferase</keyword>
<evidence type="ECO:0000313" key="4">
    <source>
        <dbReference type="EMBL" id="MDN5216942.1"/>
    </source>
</evidence>
<dbReference type="Proteomes" id="UP001172083">
    <property type="component" value="Unassembled WGS sequence"/>
</dbReference>
<evidence type="ECO:0000313" key="5">
    <source>
        <dbReference type="Proteomes" id="UP001172083"/>
    </source>
</evidence>
<keyword evidence="2" id="KW-0418">Kinase</keyword>
<sequence>MSDKRIKTTLRREDSRNLSGHLLNEGKIEILKEKDYYVKEWPLDGDAPKQFIKAYVFEKDSGIRRKNPNTWWPFIAKSAEKWYPHESVIEHMINRIGQEMGMIMNDVKLVKANGQVRFLSRYFLKSDETLNHGAEICGQHLGDMEMADDIAQDKNTARYLFTFEFIKESIEAVYPLNHESILKSLVSMIAFDGLVGNNDRHFYNWGVIDTKKKNQKPPRFAPLYDSARGLLWNLSDENIVHYYNVHNQNGKKIDKYIENACPRISLENNKKANHFDLIKFVKESNESYAEIISRLASREKEKKVLEMLGSEFYRHFIPERCELIELILKIRFERVRNI</sequence>
<feature type="domain" description="HipA-like C-terminal" evidence="3">
    <location>
        <begin position="67"/>
        <end position="265"/>
    </location>
</feature>
<dbReference type="Gene3D" id="1.10.1070.20">
    <property type="match status" value="1"/>
</dbReference>
<evidence type="ECO:0000256" key="2">
    <source>
        <dbReference type="ARBA" id="ARBA00022777"/>
    </source>
</evidence>
<dbReference type="InterPro" id="IPR012893">
    <property type="entry name" value="HipA-like_C"/>
</dbReference>
<dbReference type="RefSeq" id="WP_346762280.1">
    <property type="nucleotide sequence ID" value="NZ_JAUJEB010000012.1"/>
</dbReference>
<keyword evidence="5" id="KW-1185">Reference proteome</keyword>